<dbReference type="SUPFAM" id="SSF54909">
    <property type="entry name" value="Dimeric alpha+beta barrel"/>
    <property type="match status" value="1"/>
</dbReference>
<reference evidence="4" key="1">
    <citation type="submission" date="2020-12" db="EMBL/GenBank/DDBJ databases">
        <title>The genome sequence of Inhella sp. 1Y17.</title>
        <authorList>
            <person name="Liu Y."/>
        </authorList>
    </citation>
    <scope>NUCLEOTIDE SEQUENCE</scope>
    <source>
        <strain evidence="4">1Y17</strain>
    </source>
</reference>
<feature type="signal peptide" evidence="2">
    <location>
        <begin position="1"/>
        <end position="18"/>
    </location>
</feature>
<evidence type="ECO:0000256" key="1">
    <source>
        <dbReference type="ARBA" id="ARBA00007689"/>
    </source>
</evidence>
<keyword evidence="2" id="KW-0732">Signal</keyword>
<name>A0A931J9I3_9BURK</name>
<dbReference type="EMBL" id="JAEDAK010000020">
    <property type="protein sequence ID" value="MBH9579267.1"/>
    <property type="molecule type" value="Genomic_DNA"/>
</dbReference>
<gene>
    <name evidence="4" type="ORF">I7X39_20420</name>
</gene>
<evidence type="ECO:0000256" key="2">
    <source>
        <dbReference type="SAM" id="SignalP"/>
    </source>
</evidence>
<dbReference type="Proteomes" id="UP000613266">
    <property type="component" value="Unassembled WGS sequence"/>
</dbReference>
<dbReference type="Pfam" id="PF03795">
    <property type="entry name" value="YCII"/>
    <property type="match status" value="1"/>
</dbReference>
<dbReference type="AlphaFoldDB" id="A0A931J9I3"/>
<organism evidence="4 5">
    <name type="scientific">Inhella proteolytica</name>
    <dbReference type="NCBI Taxonomy" id="2795029"/>
    <lineage>
        <taxon>Bacteria</taxon>
        <taxon>Pseudomonadati</taxon>
        <taxon>Pseudomonadota</taxon>
        <taxon>Betaproteobacteria</taxon>
        <taxon>Burkholderiales</taxon>
        <taxon>Sphaerotilaceae</taxon>
        <taxon>Inhella</taxon>
    </lineage>
</organism>
<evidence type="ECO:0000259" key="3">
    <source>
        <dbReference type="Pfam" id="PF03795"/>
    </source>
</evidence>
<dbReference type="RefSeq" id="WP_198113055.1">
    <property type="nucleotide sequence ID" value="NZ_JAEDAK010000020.1"/>
</dbReference>
<dbReference type="InterPro" id="IPR005545">
    <property type="entry name" value="YCII"/>
</dbReference>
<evidence type="ECO:0000313" key="4">
    <source>
        <dbReference type="EMBL" id="MBH9579267.1"/>
    </source>
</evidence>
<protein>
    <recommendedName>
        <fullName evidence="3">YCII-related domain-containing protein</fullName>
    </recommendedName>
</protein>
<sequence length="157" mass="16697">MRHLLHALALSLPLLASAQTAAQTAPPPPPGYDEALAQRVGANENGMRAYVLVILKSSGTPVPKGEARDAMFKGHFANMKRLADAGVLALAGPLDGVDGWRGLFVLAVPDIETAKQHVATDPVIAQGEMVAEYHRYFGSAALMLVNEHHAKVAKKPF</sequence>
<feature type="chain" id="PRO_5036904896" description="YCII-related domain-containing protein" evidence="2">
    <location>
        <begin position="19"/>
        <end position="157"/>
    </location>
</feature>
<comment type="caution">
    <text evidence="4">The sequence shown here is derived from an EMBL/GenBank/DDBJ whole genome shotgun (WGS) entry which is preliminary data.</text>
</comment>
<dbReference type="InterPro" id="IPR011008">
    <property type="entry name" value="Dimeric_a/b-barrel"/>
</dbReference>
<dbReference type="Gene3D" id="3.30.70.1060">
    <property type="entry name" value="Dimeric alpha+beta barrel"/>
    <property type="match status" value="1"/>
</dbReference>
<comment type="similarity">
    <text evidence="1">Belongs to the YciI family.</text>
</comment>
<evidence type="ECO:0000313" key="5">
    <source>
        <dbReference type="Proteomes" id="UP000613266"/>
    </source>
</evidence>
<proteinExistence type="inferred from homology"/>
<feature type="domain" description="YCII-related" evidence="3">
    <location>
        <begin position="62"/>
        <end position="128"/>
    </location>
</feature>
<accession>A0A931J9I3</accession>
<keyword evidence="5" id="KW-1185">Reference proteome</keyword>